<comment type="caution">
    <text evidence="2">The sequence shown here is derived from an EMBL/GenBank/DDBJ whole genome shotgun (WGS) entry which is preliminary data.</text>
</comment>
<keyword evidence="3" id="KW-1185">Reference proteome</keyword>
<gene>
    <name evidence="2" type="ORF">D9611_013565</name>
</gene>
<dbReference type="Proteomes" id="UP000541558">
    <property type="component" value="Unassembled WGS sequence"/>
</dbReference>
<dbReference type="AlphaFoldDB" id="A0A8H5C3M0"/>
<dbReference type="OrthoDB" id="2638860at2759"/>
<keyword evidence="1" id="KW-0472">Membrane</keyword>
<proteinExistence type="predicted"/>
<keyword evidence="1" id="KW-1133">Transmembrane helix</keyword>
<feature type="transmembrane region" description="Helical" evidence="1">
    <location>
        <begin position="45"/>
        <end position="64"/>
    </location>
</feature>
<organism evidence="2 3">
    <name type="scientific">Ephemerocybe angulata</name>
    <dbReference type="NCBI Taxonomy" id="980116"/>
    <lineage>
        <taxon>Eukaryota</taxon>
        <taxon>Fungi</taxon>
        <taxon>Dikarya</taxon>
        <taxon>Basidiomycota</taxon>
        <taxon>Agaricomycotina</taxon>
        <taxon>Agaricomycetes</taxon>
        <taxon>Agaricomycetidae</taxon>
        <taxon>Agaricales</taxon>
        <taxon>Agaricineae</taxon>
        <taxon>Psathyrellaceae</taxon>
        <taxon>Ephemerocybe</taxon>
    </lineage>
</organism>
<accession>A0A8H5C3M0</accession>
<reference evidence="2 3" key="1">
    <citation type="journal article" date="2020" name="ISME J.">
        <title>Uncovering the hidden diversity of litter-decomposition mechanisms in mushroom-forming fungi.</title>
        <authorList>
            <person name="Floudas D."/>
            <person name="Bentzer J."/>
            <person name="Ahren D."/>
            <person name="Johansson T."/>
            <person name="Persson P."/>
            <person name="Tunlid A."/>
        </authorList>
    </citation>
    <scope>NUCLEOTIDE SEQUENCE [LARGE SCALE GENOMIC DNA]</scope>
    <source>
        <strain evidence="2 3">CBS 175.51</strain>
    </source>
</reference>
<evidence type="ECO:0000256" key="1">
    <source>
        <dbReference type="SAM" id="Phobius"/>
    </source>
</evidence>
<evidence type="ECO:0000313" key="3">
    <source>
        <dbReference type="Proteomes" id="UP000541558"/>
    </source>
</evidence>
<protein>
    <submittedName>
        <fullName evidence="2">Uncharacterized protein</fullName>
    </submittedName>
</protein>
<dbReference type="EMBL" id="JAACJK010000070">
    <property type="protein sequence ID" value="KAF5334416.1"/>
    <property type="molecule type" value="Genomic_DNA"/>
</dbReference>
<keyword evidence="1" id="KW-0812">Transmembrane</keyword>
<sequence length="65" mass="7265">MPGASSSTDFTAIVRMYNAKVYTNVRLMWPAPFGLPKVMFFAVRYYLLISNVFSALGLCSYPAFA</sequence>
<name>A0A8H5C3M0_9AGAR</name>
<evidence type="ECO:0000313" key="2">
    <source>
        <dbReference type="EMBL" id="KAF5334416.1"/>
    </source>
</evidence>